<feature type="compositionally biased region" description="Acidic residues" evidence="12">
    <location>
        <begin position="1242"/>
        <end position="1254"/>
    </location>
</feature>
<keyword evidence="16" id="KW-1185">Reference proteome</keyword>
<comment type="subcellular location">
    <subcellularLocation>
        <location evidence="1">Nucleus</location>
    </subcellularLocation>
</comment>
<comment type="caution">
    <text evidence="15">The sequence shown here is derived from an EMBL/GenBank/DDBJ whole genome shotgun (WGS) entry which is preliminary data.</text>
</comment>
<dbReference type="Pfam" id="PF12157">
    <property type="entry name" value="DUF3591"/>
    <property type="match status" value="2"/>
</dbReference>
<feature type="compositionally biased region" description="Basic and acidic residues" evidence="12">
    <location>
        <begin position="1460"/>
        <end position="1477"/>
    </location>
</feature>
<evidence type="ECO:0000259" key="14">
    <source>
        <dbReference type="PROSITE" id="PS50053"/>
    </source>
</evidence>
<evidence type="ECO:0000256" key="1">
    <source>
        <dbReference type="ARBA" id="ARBA00004123"/>
    </source>
</evidence>
<proteinExistence type="inferred from homology"/>
<accession>A0AAV6WM43</accession>
<dbReference type="InterPro" id="IPR022591">
    <property type="entry name" value="TAF1_HAT_dom"/>
</dbReference>
<dbReference type="GO" id="GO:0004402">
    <property type="term" value="F:histone acetyltransferase activity"/>
    <property type="evidence" value="ECO:0007669"/>
    <property type="project" value="InterPro"/>
</dbReference>
<name>A0AAV6WM43_9LAMI</name>
<dbReference type="GO" id="GO:0017025">
    <property type="term" value="F:TBP-class protein binding"/>
    <property type="evidence" value="ECO:0007669"/>
    <property type="project" value="InterPro"/>
</dbReference>
<dbReference type="Proteomes" id="UP000826271">
    <property type="component" value="Unassembled WGS sequence"/>
</dbReference>
<dbReference type="Gene3D" id="3.10.20.90">
    <property type="entry name" value="Phosphatidylinositol 3-kinase Catalytic Subunit, Chain A, domain 1"/>
    <property type="match status" value="1"/>
</dbReference>
<keyword evidence="6 11" id="KW-0103">Bromodomain</keyword>
<feature type="region of interest" description="Disordered" evidence="12">
    <location>
        <begin position="1239"/>
        <end position="1259"/>
    </location>
</feature>
<dbReference type="CDD" id="cd17064">
    <property type="entry name" value="Ubl_TAFs_like"/>
    <property type="match status" value="1"/>
</dbReference>
<dbReference type="PANTHER" id="PTHR13900">
    <property type="entry name" value="TRANSCRIPTION INITIATION FACTOR TFIID"/>
    <property type="match status" value="1"/>
</dbReference>
<dbReference type="PROSITE" id="PS50014">
    <property type="entry name" value="BROMODOMAIN_2"/>
    <property type="match status" value="1"/>
</dbReference>
<dbReference type="SMART" id="SM00213">
    <property type="entry name" value="UBQ"/>
    <property type="match status" value="1"/>
</dbReference>
<evidence type="ECO:0000256" key="4">
    <source>
        <dbReference type="ARBA" id="ARBA00023015"/>
    </source>
</evidence>
<evidence type="ECO:0000256" key="5">
    <source>
        <dbReference type="ARBA" id="ARBA00023054"/>
    </source>
</evidence>
<gene>
    <name evidence="15" type="ORF">BUALT_Bualt15G0063500</name>
</gene>
<feature type="region of interest" description="Disordered" evidence="12">
    <location>
        <begin position="1455"/>
        <end position="1519"/>
    </location>
</feature>
<feature type="domain" description="Ubiquitin-like" evidence="14">
    <location>
        <begin position="661"/>
        <end position="737"/>
    </location>
</feature>
<evidence type="ECO:0000256" key="6">
    <source>
        <dbReference type="ARBA" id="ARBA00023117"/>
    </source>
</evidence>
<evidence type="ECO:0000256" key="12">
    <source>
        <dbReference type="SAM" id="MobiDB-lite"/>
    </source>
</evidence>
<dbReference type="InterPro" id="IPR001487">
    <property type="entry name" value="Bromodomain"/>
</dbReference>
<evidence type="ECO:0000256" key="9">
    <source>
        <dbReference type="ARBA" id="ARBA00023242"/>
    </source>
</evidence>
<evidence type="ECO:0000313" key="16">
    <source>
        <dbReference type="Proteomes" id="UP000826271"/>
    </source>
</evidence>
<feature type="compositionally biased region" description="Acidic residues" evidence="12">
    <location>
        <begin position="166"/>
        <end position="186"/>
    </location>
</feature>
<evidence type="ECO:0000256" key="8">
    <source>
        <dbReference type="ARBA" id="ARBA00023163"/>
    </source>
</evidence>
<feature type="region of interest" description="Disordered" evidence="12">
    <location>
        <begin position="742"/>
        <end position="761"/>
    </location>
</feature>
<feature type="region of interest" description="Disordered" evidence="12">
    <location>
        <begin position="1715"/>
        <end position="1758"/>
    </location>
</feature>
<feature type="region of interest" description="Disordered" evidence="12">
    <location>
        <begin position="1645"/>
        <end position="1687"/>
    </location>
</feature>
<keyword evidence="5" id="KW-0175">Coiled coil</keyword>
<dbReference type="GO" id="GO:0005669">
    <property type="term" value="C:transcription factor TFIID complex"/>
    <property type="evidence" value="ECO:0007669"/>
    <property type="project" value="InterPro"/>
</dbReference>
<dbReference type="GO" id="GO:0016251">
    <property type="term" value="F:RNA polymerase II general transcription initiation factor activity"/>
    <property type="evidence" value="ECO:0007669"/>
    <property type="project" value="InterPro"/>
</dbReference>
<evidence type="ECO:0000256" key="11">
    <source>
        <dbReference type="PROSITE-ProRule" id="PRU00035"/>
    </source>
</evidence>
<evidence type="ECO:0000259" key="13">
    <source>
        <dbReference type="PROSITE" id="PS50014"/>
    </source>
</evidence>
<dbReference type="InterPro" id="IPR018359">
    <property type="entry name" value="Bromodomain_CS"/>
</dbReference>
<dbReference type="InterPro" id="IPR036741">
    <property type="entry name" value="TAFII-230_TBP-bd_sf"/>
</dbReference>
<feature type="compositionally biased region" description="Basic and acidic residues" evidence="12">
    <location>
        <begin position="1731"/>
        <end position="1758"/>
    </location>
</feature>
<dbReference type="SMART" id="SM00297">
    <property type="entry name" value="BROMO"/>
    <property type="match status" value="1"/>
</dbReference>
<dbReference type="SUPFAM" id="SSF54236">
    <property type="entry name" value="Ubiquitin-like"/>
    <property type="match status" value="1"/>
</dbReference>
<dbReference type="EMBL" id="WHWC01000015">
    <property type="protein sequence ID" value="KAG8368612.1"/>
    <property type="molecule type" value="Genomic_DNA"/>
</dbReference>
<keyword evidence="7" id="KW-0010">Activator</keyword>
<dbReference type="InterPro" id="IPR009067">
    <property type="entry name" value="TAF_II_230-bd"/>
</dbReference>
<keyword evidence="3" id="KW-0156">Chromatin regulator</keyword>
<feature type="region of interest" description="Disordered" evidence="12">
    <location>
        <begin position="1531"/>
        <end position="1556"/>
    </location>
</feature>
<dbReference type="Pfam" id="PF00439">
    <property type="entry name" value="Bromodomain"/>
    <property type="match status" value="1"/>
</dbReference>
<dbReference type="PRINTS" id="PR00503">
    <property type="entry name" value="BROMODOMAIN"/>
</dbReference>
<dbReference type="PANTHER" id="PTHR13900:SF0">
    <property type="entry name" value="TRANSCRIPTION INITIATION FACTOR TFIID SUBUNIT 1"/>
    <property type="match status" value="1"/>
</dbReference>
<dbReference type="GO" id="GO:0051123">
    <property type="term" value="P:RNA polymerase II preinitiation complex assembly"/>
    <property type="evidence" value="ECO:0007669"/>
    <property type="project" value="TreeGrafter"/>
</dbReference>
<dbReference type="InterPro" id="IPR040240">
    <property type="entry name" value="TAF1"/>
</dbReference>
<dbReference type="SUPFAM" id="SSF47370">
    <property type="entry name" value="Bromodomain"/>
    <property type="match status" value="1"/>
</dbReference>
<dbReference type="Pfam" id="PF09247">
    <property type="entry name" value="TBP-binding"/>
    <property type="match status" value="1"/>
</dbReference>
<keyword evidence="9" id="KW-0539">Nucleus</keyword>
<feature type="region of interest" description="Disordered" evidence="12">
    <location>
        <begin position="1574"/>
        <end position="1599"/>
    </location>
</feature>
<dbReference type="InterPro" id="IPR000626">
    <property type="entry name" value="Ubiquitin-like_dom"/>
</dbReference>
<dbReference type="Gene3D" id="1.20.920.10">
    <property type="entry name" value="Bromodomain-like"/>
    <property type="match status" value="1"/>
</dbReference>
<evidence type="ECO:0000256" key="3">
    <source>
        <dbReference type="ARBA" id="ARBA00022853"/>
    </source>
</evidence>
<dbReference type="SUPFAM" id="SSF47055">
    <property type="entry name" value="TAF(II)230 TBP-binding fragment"/>
    <property type="match status" value="1"/>
</dbReference>
<reference evidence="15" key="1">
    <citation type="submission" date="2019-10" db="EMBL/GenBank/DDBJ databases">
        <authorList>
            <person name="Zhang R."/>
            <person name="Pan Y."/>
            <person name="Wang J."/>
            <person name="Ma R."/>
            <person name="Yu S."/>
        </authorList>
    </citation>
    <scope>NUCLEOTIDE SEQUENCE</scope>
    <source>
        <strain evidence="15">LA-IB0</strain>
        <tissue evidence="15">Leaf</tissue>
    </source>
</reference>
<feature type="domain" description="Bromo" evidence="13">
    <location>
        <begin position="1798"/>
        <end position="1868"/>
    </location>
</feature>
<comment type="similarity">
    <text evidence="2">Belongs to the TAF1 family.</text>
</comment>
<dbReference type="FunFam" id="1.20.920.10:FF:000043">
    <property type="entry name" value="Transcription initiation factor TFIID subunit 1"/>
    <property type="match status" value="1"/>
</dbReference>
<dbReference type="InterPro" id="IPR029071">
    <property type="entry name" value="Ubiquitin-like_domsf"/>
</dbReference>
<evidence type="ECO:0000256" key="10">
    <source>
        <dbReference type="ARBA" id="ARBA00040102"/>
    </source>
</evidence>
<sequence>MFGNVDGSGDLDADYLDEDAKEHLAALADKLGTSLTDIHLSVKSLQTPSDATDQDYDKKAENAVDYEDFDEQYEGPEVQAATEEDFLLPKKDFFSKEVSVTALENTTSVFDDENYDDEDDDSEKQQIAVEGNIEAQQLSPDEQNDHHEVLSQEESLPEDIHTLEMENSDVLESEEDDSSASEESMDGDMSSLLPVLYVEDGKAILRFSEIFGVHEPIKKAAKRASRYTITKEKYMSMNVSDVEEDEANFMKAPCQDISWMRTFHSKSDVSLGGEGDSMNSGSVWGEGDVSLRADDNRKDSCLSAEPMKDDPSVFTFPEWNSLFSPKFYPLDQQDWEDRIIWNNSPSALSDNFVESSELSGPDSDRSSDKERDSKAEAHTFESDIQTEPHDKDHASFLNNFSILVEPFGSKEYSETESRSHPQLLRLESHLDKYSTSSGGVNDATEAKLCSDAIRRFSQLTLQNRDVVEGSWLDNIAWEPHQPIAKPKLILDLQDEQMLFELSDIKDPKHLQLHAGAMIVSRSLLPGSGDSVELHGHGVLSAGRFNISNDKFYSNRKSSQQTRSHSKKRTGHGLKVLHSVPALKLQTMKAKLSKNQIQIAFHSSICFLYESGFNILGKPCSLVMNTFSKDIANFHRPKALWYPHDIEVPFKEQGRLAMKGPMKIIMKSLGGKGSKLHVDAEETISSVKAKASKKLDFKPSEPVKVFFSGRELDDDKSLAEQNVHPNSVLHLIRTKVNMLPRAQKLPGENKSRRPPGAFKKKSDLSVKDGHVFLMEYCEERPLLLGNPGMGARLCTYYQKSAPGDQMGNVLRNGNNGLGSVVILDPADKSPFLGDIKPGSSQSCLETNMYRAPIFQHKVSTTDYLLVRSSKGKLSIRRIDRIDVVGQQEPHIEVMSPGSKSVQFYIMNRLLVYMYREFRASEKRGLRPSIRADELFSQFPSLSEAFLRKRLKNCADLQKGPNGHFVWVMKRNFRIPSEEELRRMVTPENVCAYESMLAGQYRLKRIGITRLINPTGLSSAMNQLPDEAIALAAASHIERELQITPWNLSSNFVSCTNQASLVSMILHCGHSTFSFPSTLSQHLASFLAMYLYFVIQNRENIERLEITGVGDPSGRGLGFSYVRATPKAPISNSMMKKKTVVGKGTTVTGTDADLRRLSMEAARELLLKFNVPEEQIAKLTRWHRIALIRKLSSEQAASGVKVDPTTVSKFARGQRMSFLQLQQQTREKCQEIWDRQVQSLCSGDGEENESESEANSDLDSFAGDLENLLDAEEGEEGEEDTYESKHDNIDGVKGLKMRRRPFQTQAEEEIEDEAAEAAELCKMLMDDDEADRKKKKKTKTVVEQVGLPFKSKFGPEIGDGIKKSNAGSKRFMQPERSFVLTEKTTRDHNEGESLSAKKHFLGKFKANKKNEIDQMGLLNKKVKILGDGMNIIKEKKSARESFVCGACGQLGHMRTNKNCPKYGEDTETRVESIDLEKSSSRPNFIDQVEQSQPKPFPKKLIPKNVTKSEVQEDDKPTSKAKILKVKCGATEKLPDKLLTPPTSQSSDRPVMSDAETGNRSAVKVNKIVFSNKTKPEDIMVDSHKPSIVIKPPVEADRDQPRKKIIIKQPKEFINLDETSQDGSFGFEFKKTKKINELSSLDKFQEHGNRHFFEESSRVRDPEGNQWRMEEKRRNAERRQQEERNRRVEKMRMIEEQQQPAYELIRYQESIRREREEEELQRAKAKKKKKRKPEIRDDYLDDFPPRRNDRRMPERDRPVRRRTEVEYAKPAPDYAQASKRRRGGEVGLSNILESIVETLRARKEISFLFLKPVTKKEAPDYLDIISRPMDLATIRDKARKMEYKNREEFRHDVCQIVFNAHKYNDRRNPGIPPLADQLLELCDFLLEQHDSNLTDAEAGIE</sequence>
<dbReference type="InterPro" id="IPR036427">
    <property type="entry name" value="Bromodomain-like_sf"/>
</dbReference>
<feature type="region of interest" description="Disordered" evidence="12">
    <location>
        <begin position="134"/>
        <end position="188"/>
    </location>
</feature>
<keyword evidence="8" id="KW-0804">Transcription</keyword>
<dbReference type="FunFam" id="3.10.20.90:FF:000223">
    <property type="entry name" value="Transcription initiation factor TFIID subunit 1"/>
    <property type="match status" value="1"/>
</dbReference>
<protein>
    <recommendedName>
        <fullName evidence="10">Transcription initiation factor TFIID subunit 1</fullName>
    </recommendedName>
</protein>
<organism evidence="15 16">
    <name type="scientific">Buddleja alternifolia</name>
    <dbReference type="NCBI Taxonomy" id="168488"/>
    <lineage>
        <taxon>Eukaryota</taxon>
        <taxon>Viridiplantae</taxon>
        <taxon>Streptophyta</taxon>
        <taxon>Embryophyta</taxon>
        <taxon>Tracheophyta</taxon>
        <taxon>Spermatophyta</taxon>
        <taxon>Magnoliopsida</taxon>
        <taxon>eudicotyledons</taxon>
        <taxon>Gunneridae</taxon>
        <taxon>Pentapetalae</taxon>
        <taxon>asterids</taxon>
        <taxon>lamiids</taxon>
        <taxon>Lamiales</taxon>
        <taxon>Scrophulariaceae</taxon>
        <taxon>Buddlejeae</taxon>
        <taxon>Buddleja</taxon>
    </lineage>
</organism>
<evidence type="ECO:0000256" key="7">
    <source>
        <dbReference type="ARBA" id="ARBA00023159"/>
    </source>
</evidence>
<evidence type="ECO:0000256" key="2">
    <source>
        <dbReference type="ARBA" id="ARBA00009064"/>
    </source>
</evidence>
<keyword evidence="4" id="KW-0805">Transcription regulation</keyword>
<dbReference type="PROSITE" id="PS50053">
    <property type="entry name" value="UBIQUITIN_2"/>
    <property type="match status" value="1"/>
</dbReference>
<feature type="region of interest" description="Disordered" evidence="12">
    <location>
        <begin position="352"/>
        <end position="391"/>
    </location>
</feature>
<dbReference type="PROSITE" id="PS00633">
    <property type="entry name" value="BROMODOMAIN_1"/>
    <property type="match status" value="1"/>
</dbReference>
<dbReference type="Pfam" id="PF00240">
    <property type="entry name" value="ubiquitin"/>
    <property type="match status" value="1"/>
</dbReference>
<dbReference type="CDD" id="cd04369">
    <property type="entry name" value="Bromodomain"/>
    <property type="match status" value="1"/>
</dbReference>
<feature type="compositionally biased region" description="Basic and acidic residues" evidence="12">
    <location>
        <begin position="362"/>
        <end position="391"/>
    </location>
</feature>
<evidence type="ECO:0000313" key="15">
    <source>
        <dbReference type="EMBL" id="KAG8368612.1"/>
    </source>
</evidence>
<feature type="compositionally biased region" description="Basic residues" evidence="12">
    <location>
        <begin position="1720"/>
        <end position="1730"/>
    </location>
</feature>